<comment type="caution">
    <text evidence="4">The sequence shown here is derived from an EMBL/GenBank/DDBJ whole genome shotgun (WGS) entry which is preliminary data.</text>
</comment>
<protein>
    <submittedName>
        <fullName evidence="4">Lysophospholipid acyltransferase family protein</fullName>
    </submittedName>
</protein>
<dbReference type="Proteomes" id="UP001597362">
    <property type="component" value="Unassembled WGS sequence"/>
</dbReference>
<dbReference type="PANTHER" id="PTHR10434">
    <property type="entry name" value="1-ACYL-SN-GLYCEROL-3-PHOSPHATE ACYLTRANSFERASE"/>
    <property type="match status" value="1"/>
</dbReference>
<dbReference type="RefSeq" id="WP_377771699.1">
    <property type="nucleotide sequence ID" value="NZ_JBHUHO010000029.1"/>
</dbReference>
<reference evidence="5" key="1">
    <citation type="journal article" date="2019" name="Int. J. Syst. Evol. Microbiol.">
        <title>The Global Catalogue of Microorganisms (GCM) 10K type strain sequencing project: providing services to taxonomists for standard genome sequencing and annotation.</title>
        <authorList>
            <consortium name="The Broad Institute Genomics Platform"/>
            <consortium name="The Broad Institute Genome Sequencing Center for Infectious Disease"/>
            <person name="Wu L."/>
            <person name="Ma J."/>
        </authorList>
    </citation>
    <scope>NUCLEOTIDE SEQUENCE [LARGE SCALE GENOMIC DNA]</scope>
    <source>
        <strain evidence="5">GH52</strain>
    </source>
</reference>
<dbReference type="SUPFAM" id="SSF69593">
    <property type="entry name" value="Glycerol-3-phosphate (1)-acyltransferase"/>
    <property type="match status" value="1"/>
</dbReference>
<keyword evidence="5" id="KW-1185">Reference proteome</keyword>
<name>A0ABW4YJX1_9BACL</name>
<keyword evidence="1" id="KW-0808">Transferase</keyword>
<evidence type="ECO:0000313" key="4">
    <source>
        <dbReference type="EMBL" id="MFD2115983.1"/>
    </source>
</evidence>
<evidence type="ECO:0000259" key="3">
    <source>
        <dbReference type="SMART" id="SM00563"/>
    </source>
</evidence>
<dbReference type="SMART" id="SM00563">
    <property type="entry name" value="PlsC"/>
    <property type="match status" value="1"/>
</dbReference>
<accession>A0ABW4YJX1</accession>
<organism evidence="4 5">
    <name type="scientific">Paenibacillus yanchengensis</name>
    <dbReference type="NCBI Taxonomy" id="2035833"/>
    <lineage>
        <taxon>Bacteria</taxon>
        <taxon>Bacillati</taxon>
        <taxon>Bacillota</taxon>
        <taxon>Bacilli</taxon>
        <taxon>Bacillales</taxon>
        <taxon>Paenibacillaceae</taxon>
        <taxon>Paenibacillus</taxon>
    </lineage>
</organism>
<dbReference type="EMBL" id="JBHUHO010000029">
    <property type="protein sequence ID" value="MFD2115983.1"/>
    <property type="molecule type" value="Genomic_DNA"/>
</dbReference>
<keyword evidence="2 4" id="KW-0012">Acyltransferase</keyword>
<dbReference type="CDD" id="cd07989">
    <property type="entry name" value="LPLAT_AGPAT-like"/>
    <property type="match status" value="1"/>
</dbReference>
<evidence type="ECO:0000256" key="2">
    <source>
        <dbReference type="ARBA" id="ARBA00023315"/>
    </source>
</evidence>
<dbReference type="PANTHER" id="PTHR10434:SF11">
    <property type="entry name" value="1-ACYL-SN-GLYCEROL-3-PHOSPHATE ACYLTRANSFERASE"/>
    <property type="match status" value="1"/>
</dbReference>
<evidence type="ECO:0000313" key="5">
    <source>
        <dbReference type="Proteomes" id="UP001597362"/>
    </source>
</evidence>
<dbReference type="GO" id="GO:0016746">
    <property type="term" value="F:acyltransferase activity"/>
    <property type="evidence" value="ECO:0007669"/>
    <property type="project" value="UniProtKB-KW"/>
</dbReference>
<feature type="domain" description="Phospholipid/glycerol acyltransferase" evidence="3">
    <location>
        <begin position="34"/>
        <end position="144"/>
    </location>
</feature>
<evidence type="ECO:0000256" key="1">
    <source>
        <dbReference type="ARBA" id="ARBA00022679"/>
    </source>
</evidence>
<sequence>MMYQIFRFLLRAMYRLLFRLEARGVENVPVEGPVIIASNHLSNFDPPTVGVLLKRKVRFMAKEELFKVPVLGPLINSFGAFPVRRDGIGKDAIKTALNLVKSGEMLGIFPEGTRNNDSGMAKKGAALIAVRSGAVIIPTAIVGEYKLFRKTYVYYGKPLDLQAVVDQAGDQDKLEAVTEAIMRRIHMLIEQHHSS</sequence>
<dbReference type="Pfam" id="PF01553">
    <property type="entry name" value="Acyltransferase"/>
    <property type="match status" value="1"/>
</dbReference>
<dbReference type="InterPro" id="IPR002123">
    <property type="entry name" value="Plipid/glycerol_acylTrfase"/>
</dbReference>
<gene>
    <name evidence="4" type="ORF">ACFSJH_09630</name>
</gene>
<proteinExistence type="predicted"/>